<comment type="caution">
    <text evidence="9">The sequence shown here is derived from an EMBL/GenBank/DDBJ whole genome shotgun (WGS) entry which is preliminary data.</text>
</comment>
<evidence type="ECO:0000256" key="2">
    <source>
        <dbReference type="ARBA" id="ARBA00022525"/>
    </source>
</evidence>
<dbReference type="STRING" id="1869.MB27_19685"/>
<keyword evidence="1" id="KW-0134">Cell wall</keyword>
<keyword evidence="6" id="KW-0472">Membrane</keyword>
<feature type="transmembrane region" description="Helical" evidence="6">
    <location>
        <begin position="162"/>
        <end position="183"/>
    </location>
</feature>
<feature type="domain" description="Gram-positive cocci surface proteins LPxTG" evidence="8">
    <location>
        <begin position="156"/>
        <end position="190"/>
    </location>
</feature>
<evidence type="ECO:0000313" key="10">
    <source>
        <dbReference type="Proteomes" id="UP000054537"/>
    </source>
</evidence>
<feature type="region of interest" description="Disordered" evidence="5">
    <location>
        <begin position="43"/>
        <end position="152"/>
    </location>
</feature>
<sequence>MSFSRRLAAGLPTVGATVLVALALGGAPASAAADLAGKAGHAIITPSPGPGDQRGNAGYGDVQQAPEAPAGPAAVATVPPAGGAPATTATGPTRGKPGYGPGEAPSETPSETPSQTPSTPTGTVTQGTPGGALAETVTPVPGATTGGAGVSSGETLPLTGDALGGTLAVGGLLVAGGAAAVLYSRRRRNA</sequence>
<keyword evidence="3 7" id="KW-0732">Signal</keyword>
<proteinExistence type="predicted"/>
<dbReference type="AlphaFoldDB" id="A0A0A6UNK0"/>
<feature type="signal peptide" evidence="7">
    <location>
        <begin position="1"/>
        <end position="31"/>
    </location>
</feature>
<evidence type="ECO:0000256" key="4">
    <source>
        <dbReference type="ARBA" id="ARBA00023088"/>
    </source>
</evidence>
<keyword evidence="2" id="KW-0964">Secreted</keyword>
<keyword evidence="4" id="KW-0572">Peptidoglycan-anchor</keyword>
<feature type="compositionally biased region" description="Low complexity" evidence="5">
    <location>
        <begin position="65"/>
        <end position="93"/>
    </location>
</feature>
<gene>
    <name evidence="9" type="ORF">MB27_19685</name>
</gene>
<dbReference type="Proteomes" id="UP000054537">
    <property type="component" value="Unassembled WGS sequence"/>
</dbReference>
<keyword evidence="6" id="KW-0812">Transmembrane</keyword>
<dbReference type="RefSeq" id="WP_043526388.1">
    <property type="nucleotide sequence ID" value="NZ_BAABKU010000034.1"/>
</dbReference>
<organism evidence="9 10">
    <name type="scientific">Actinoplanes utahensis</name>
    <dbReference type="NCBI Taxonomy" id="1869"/>
    <lineage>
        <taxon>Bacteria</taxon>
        <taxon>Bacillati</taxon>
        <taxon>Actinomycetota</taxon>
        <taxon>Actinomycetes</taxon>
        <taxon>Micromonosporales</taxon>
        <taxon>Micromonosporaceae</taxon>
        <taxon>Actinoplanes</taxon>
    </lineage>
</organism>
<accession>A0A0A6UNK0</accession>
<evidence type="ECO:0000256" key="6">
    <source>
        <dbReference type="SAM" id="Phobius"/>
    </source>
</evidence>
<evidence type="ECO:0000259" key="8">
    <source>
        <dbReference type="PROSITE" id="PS50847"/>
    </source>
</evidence>
<name>A0A0A6UNK0_ACTUT</name>
<feature type="chain" id="PRO_5038769721" description="Gram-positive cocci surface proteins LPxTG domain-containing protein" evidence="7">
    <location>
        <begin position="32"/>
        <end position="190"/>
    </location>
</feature>
<dbReference type="PROSITE" id="PS50847">
    <property type="entry name" value="GRAM_POS_ANCHORING"/>
    <property type="match status" value="1"/>
</dbReference>
<dbReference type="InterPro" id="IPR019931">
    <property type="entry name" value="LPXTG_anchor"/>
</dbReference>
<reference evidence="9 10" key="1">
    <citation type="submission" date="2014-10" db="EMBL/GenBank/DDBJ databases">
        <title>Draft genome sequence of Actinoplanes utahensis NRRL 12052.</title>
        <authorList>
            <person name="Velasco-Bucheli B."/>
            <person name="del Cerro C."/>
            <person name="Hormigo D."/>
            <person name="Garcia J.L."/>
            <person name="Acebal C."/>
            <person name="Arroyo M."/>
            <person name="de la Mata I."/>
        </authorList>
    </citation>
    <scope>NUCLEOTIDE SEQUENCE [LARGE SCALE GENOMIC DNA]</scope>
    <source>
        <strain evidence="9 10">NRRL 12052</strain>
    </source>
</reference>
<evidence type="ECO:0000256" key="5">
    <source>
        <dbReference type="SAM" id="MobiDB-lite"/>
    </source>
</evidence>
<evidence type="ECO:0000256" key="3">
    <source>
        <dbReference type="ARBA" id="ARBA00022729"/>
    </source>
</evidence>
<dbReference type="Pfam" id="PF00746">
    <property type="entry name" value="Gram_pos_anchor"/>
    <property type="match status" value="1"/>
</dbReference>
<protein>
    <recommendedName>
        <fullName evidence="8">Gram-positive cocci surface proteins LPxTG domain-containing protein</fullName>
    </recommendedName>
</protein>
<keyword evidence="10" id="KW-1185">Reference proteome</keyword>
<evidence type="ECO:0000313" key="9">
    <source>
        <dbReference type="EMBL" id="KHD75884.1"/>
    </source>
</evidence>
<evidence type="ECO:0000256" key="1">
    <source>
        <dbReference type="ARBA" id="ARBA00022512"/>
    </source>
</evidence>
<keyword evidence="6" id="KW-1133">Transmembrane helix</keyword>
<dbReference type="EMBL" id="JRTT01000022">
    <property type="protein sequence ID" value="KHD75884.1"/>
    <property type="molecule type" value="Genomic_DNA"/>
</dbReference>
<dbReference type="NCBIfam" id="TIGR01167">
    <property type="entry name" value="LPXTG_anchor"/>
    <property type="match status" value="1"/>
</dbReference>
<feature type="compositionally biased region" description="Low complexity" evidence="5">
    <location>
        <begin position="102"/>
        <end position="143"/>
    </location>
</feature>
<evidence type="ECO:0000256" key="7">
    <source>
        <dbReference type="SAM" id="SignalP"/>
    </source>
</evidence>